<dbReference type="EMBL" id="BMGL01000004">
    <property type="protein sequence ID" value="GGE08685.1"/>
    <property type="molecule type" value="Genomic_DNA"/>
</dbReference>
<feature type="transmembrane region" description="Helical" evidence="1">
    <location>
        <begin position="126"/>
        <end position="148"/>
    </location>
</feature>
<feature type="transmembrane region" description="Helical" evidence="1">
    <location>
        <begin position="54"/>
        <end position="75"/>
    </location>
</feature>
<gene>
    <name evidence="2" type="ORF">GCM10010831_07810</name>
</gene>
<comment type="caution">
    <text evidence="2">The sequence shown here is derived from an EMBL/GenBank/DDBJ whole genome shotgun (WGS) entry which is preliminary data.</text>
</comment>
<feature type="transmembrane region" description="Helical" evidence="1">
    <location>
        <begin position="96"/>
        <end position="114"/>
    </location>
</feature>
<accession>A0A916ZQ28</accession>
<evidence type="ECO:0000313" key="3">
    <source>
        <dbReference type="Proteomes" id="UP000599688"/>
    </source>
</evidence>
<name>A0A916ZQ28_9FLAO</name>
<keyword evidence="3" id="KW-1185">Reference proteome</keyword>
<dbReference type="AlphaFoldDB" id="A0A916ZQ28"/>
<organism evidence="2 3">
    <name type="scientific">Psychroflexus salis</name>
    <dbReference type="NCBI Taxonomy" id="1526574"/>
    <lineage>
        <taxon>Bacteria</taxon>
        <taxon>Pseudomonadati</taxon>
        <taxon>Bacteroidota</taxon>
        <taxon>Flavobacteriia</taxon>
        <taxon>Flavobacteriales</taxon>
        <taxon>Flavobacteriaceae</taxon>
        <taxon>Psychroflexus</taxon>
    </lineage>
</organism>
<feature type="transmembrane region" description="Helical" evidence="1">
    <location>
        <begin position="12"/>
        <end position="34"/>
    </location>
</feature>
<keyword evidence="1" id="KW-0472">Membrane</keyword>
<protein>
    <recommendedName>
        <fullName evidence="4">DUF2975 domain-containing protein</fullName>
    </recommendedName>
</protein>
<keyword evidence="1" id="KW-1133">Transmembrane helix</keyword>
<proteinExistence type="predicted"/>
<reference evidence="2 3" key="1">
    <citation type="journal article" date="2014" name="Int. J. Syst. Evol. Microbiol.">
        <title>Complete genome sequence of Corynebacterium casei LMG S-19264T (=DSM 44701T), isolated from a smear-ripened cheese.</title>
        <authorList>
            <consortium name="US DOE Joint Genome Institute (JGI-PGF)"/>
            <person name="Walter F."/>
            <person name="Albersmeier A."/>
            <person name="Kalinowski J."/>
            <person name="Ruckert C."/>
        </authorList>
    </citation>
    <scope>NUCLEOTIDE SEQUENCE [LARGE SCALE GENOMIC DNA]</scope>
    <source>
        <strain evidence="2 3">CGMCC 1.12925</strain>
    </source>
</reference>
<sequence>MKTKVIFKTLLDILLFIAAATFIEAIIRILGVFIEAFPNFLINKETFLNNPLKIKSLVVLNFVNQALFLVSIVFLRKIAKIYRDEKSVYQLKILHYLRVSGWCLLFFSGLEIIVKGLEILIDTGNFKLAGITATQKSALLAVLAILMIRISKIFKNTVEEKKENEFTI</sequence>
<evidence type="ECO:0000256" key="1">
    <source>
        <dbReference type="SAM" id="Phobius"/>
    </source>
</evidence>
<dbReference type="Proteomes" id="UP000599688">
    <property type="component" value="Unassembled WGS sequence"/>
</dbReference>
<dbReference type="RefSeq" id="WP_188405476.1">
    <property type="nucleotide sequence ID" value="NZ_BMGL01000004.1"/>
</dbReference>
<evidence type="ECO:0000313" key="2">
    <source>
        <dbReference type="EMBL" id="GGE08685.1"/>
    </source>
</evidence>
<evidence type="ECO:0008006" key="4">
    <source>
        <dbReference type="Google" id="ProtNLM"/>
    </source>
</evidence>
<keyword evidence="1" id="KW-0812">Transmembrane</keyword>